<dbReference type="EMBL" id="PYOZ01000028">
    <property type="protein sequence ID" value="PSX39058.1"/>
    <property type="molecule type" value="Genomic_DNA"/>
</dbReference>
<dbReference type="Gene3D" id="1.10.10.60">
    <property type="entry name" value="Homeodomain-like"/>
    <property type="match status" value="1"/>
</dbReference>
<dbReference type="AlphaFoldDB" id="A0AAX0YRU3"/>
<dbReference type="PANTHER" id="PTHR43280:SF2">
    <property type="entry name" value="HTH-TYPE TRANSCRIPTIONAL REGULATOR EXSA"/>
    <property type="match status" value="1"/>
</dbReference>
<keyword evidence="1" id="KW-0238">DNA-binding</keyword>
<sequence length="301" mass="34723">MKNNKLQMIDSDYKNRHLKTQSFRQWLRFFKNEMFRCKIIPINVIFYGEINVVNYKNGFKFALIKAASQQIFCNDLYNMVCVIFSKGSFSWGQGDISGELPLGGFVVLDGNETIRYKNSSDNEIIICLIPYFYFKSCNIKCICITTDSVYSDCVYTLIESMLVSKKNRLFKMQAVANLLVLIFSEDKEITSENKECQKVIDFIKDNALNSWLDMDYISTSLGVSKSKIHKLLKSNGISYSYLVKGLRVVELEKKISHERNKTLTQLCYECGFNSISNANIQFKSIKKISISEYKNTLNKVS</sequence>
<gene>
    <name evidence="3" type="ORF">C0W53_21965</name>
</gene>
<dbReference type="GO" id="GO:0003700">
    <property type="term" value="F:DNA-binding transcription factor activity"/>
    <property type="evidence" value="ECO:0007669"/>
    <property type="project" value="InterPro"/>
</dbReference>
<evidence type="ECO:0000259" key="2">
    <source>
        <dbReference type="PROSITE" id="PS01124"/>
    </source>
</evidence>
<organism evidence="3 4">
    <name type="scientific">Photobacterium kishitanii</name>
    <dbReference type="NCBI Taxonomy" id="318456"/>
    <lineage>
        <taxon>Bacteria</taxon>
        <taxon>Pseudomonadati</taxon>
        <taxon>Pseudomonadota</taxon>
        <taxon>Gammaproteobacteria</taxon>
        <taxon>Vibrionales</taxon>
        <taxon>Vibrionaceae</taxon>
        <taxon>Photobacterium</taxon>
    </lineage>
</organism>
<dbReference type="PROSITE" id="PS01124">
    <property type="entry name" value="HTH_ARAC_FAMILY_2"/>
    <property type="match status" value="1"/>
</dbReference>
<feature type="domain" description="HTH araC/xylS-type" evidence="2">
    <location>
        <begin position="197"/>
        <end position="296"/>
    </location>
</feature>
<dbReference type="PANTHER" id="PTHR43280">
    <property type="entry name" value="ARAC-FAMILY TRANSCRIPTIONAL REGULATOR"/>
    <property type="match status" value="1"/>
</dbReference>
<dbReference type="GO" id="GO:0043565">
    <property type="term" value="F:sequence-specific DNA binding"/>
    <property type="evidence" value="ECO:0007669"/>
    <property type="project" value="InterPro"/>
</dbReference>
<comment type="caution">
    <text evidence="3">The sequence shown here is derived from an EMBL/GenBank/DDBJ whole genome shotgun (WGS) entry which is preliminary data.</text>
</comment>
<evidence type="ECO:0000313" key="3">
    <source>
        <dbReference type="EMBL" id="PSX39058.1"/>
    </source>
</evidence>
<reference evidence="3 4" key="1">
    <citation type="submission" date="2018-01" db="EMBL/GenBank/DDBJ databases">
        <title>Whole genome sequencing of Histamine producing bacteria.</title>
        <authorList>
            <person name="Butler K."/>
        </authorList>
    </citation>
    <scope>NUCLEOTIDE SEQUENCE [LARGE SCALE GENOMIC DNA]</scope>
    <source>
        <strain evidence="3 4">A1-4</strain>
    </source>
</reference>
<proteinExistence type="predicted"/>
<dbReference type="SMART" id="SM00342">
    <property type="entry name" value="HTH_ARAC"/>
    <property type="match status" value="1"/>
</dbReference>
<accession>A0AAX0YRU3</accession>
<evidence type="ECO:0000256" key="1">
    <source>
        <dbReference type="ARBA" id="ARBA00023125"/>
    </source>
</evidence>
<keyword evidence="4" id="KW-1185">Reference proteome</keyword>
<dbReference type="InterPro" id="IPR018060">
    <property type="entry name" value="HTH_AraC"/>
</dbReference>
<name>A0AAX0YRU3_9GAMM</name>
<dbReference type="RefSeq" id="WP_045067428.1">
    <property type="nucleotide sequence ID" value="NZ_JZTB01000042.1"/>
</dbReference>
<dbReference type="Proteomes" id="UP000240728">
    <property type="component" value="Unassembled WGS sequence"/>
</dbReference>
<protein>
    <submittedName>
        <fullName evidence="3">AraC family transcriptional regulator</fullName>
    </submittedName>
</protein>
<evidence type="ECO:0000313" key="4">
    <source>
        <dbReference type="Proteomes" id="UP000240728"/>
    </source>
</evidence>